<protein>
    <recommendedName>
        <fullName evidence="2">CN hydrolase domain-containing protein</fullName>
    </recommendedName>
</protein>
<accession>A0A519BLP4</accession>
<name>A0A519BLP4_9DELT</name>
<keyword evidence="1" id="KW-0378">Hydrolase</keyword>
<proteinExistence type="predicted"/>
<dbReference type="GO" id="GO:0050126">
    <property type="term" value="F:N-carbamoylputrescine amidase activity"/>
    <property type="evidence" value="ECO:0007669"/>
    <property type="project" value="TreeGrafter"/>
</dbReference>
<organism evidence="3 4">
    <name type="scientific">Candidatus Acididesulfobacter diazotrophicus</name>
    <dbReference type="NCBI Taxonomy" id="2597226"/>
    <lineage>
        <taxon>Bacteria</taxon>
        <taxon>Deltaproteobacteria</taxon>
        <taxon>Candidatus Acidulodesulfobacterales</taxon>
        <taxon>Candidatus Acididesulfobacter</taxon>
    </lineage>
</organism>
<dbReference type="PROSITE" id="PS50263">
    <property type="entry name" value="CN_HYDROLASE"/>
    <property type="match status" value="1"/>
</dbReference>
<dbReference type="PANTHER" id="PTHR43674:SF2">
    <property type="entry name" value="BETA-UREIDOPROPIONASE"/>
    <property type="match status" value="1"/>
</dbReference>
<dbReference type="InterPro" id="IPR050345">
    <property type="entry name" value="Aliph_Amidase/BUP"/>
</dbReference>
<gene>
    <name evidence="3" type="ORF">EVG15_07530</name>
</gene>
<dbReference type="InterPro" id="IPR036526">
    <property type="entry name" value="C-N_Hydrolase_sf"/>
</dbReference>
<evidence type="ECO:0000256" key="1">
    <source>
        <dbReference type="ARBA" id="ARBA00022801"/>
    </source>
</evidence>
<evidence type="ECO:0000313" key="3">
    <source>
        <dbReference type="EMBL" id="RZD18173.1"/>
    </source>
</evidence>
<dbReference type="InterPro" id="IPR003010">
    <property type="entry name" value="C-N_Hydrolase"/>
</dbReference>
<evidence type="ECO:0000313" key="4">
    <source>
        <dbReference type="Proteomes" id="UP000319296"/>
    </source>
</evidence>
<sequence length="308" mass="35005">MDLIKLSLAQIAPEPGLLDCNLEKHLKYIDEAKQAGSKLIIFPELSLTGYFLKDAVYDVAINIKNSCKNKENSKNIENTGVNFKTFNNYNYIIDSLLDKSEEIVIIAGFVESDEDYNFYNSTFCLSGGNILHVHRKVYLPTYGMFEEMRYFKHGKEFGVFNILGVNSTILTCEDAWHLSSSYIAVNKGAKLIIINSASPARGIEEGNDKFSSVKMWEELLSVIAFYYKSYVIYVNRVGFEDGIGFSGGSCVFSPDGKKDYCLDYLDEGLLNIEINLDFLKNERFKTPILRDENLDITLKEIKSIIDHR</sequence>
<evidence type="ECO:0000259" key="2">
    <source>
        <dbReference type="PROSITE" id="PS50263"/>
    </source>
</evidence>
<dbReference type="Pfam" id="PF00795">
    <property type="entry name" value="CN_hydrolase"/>
    <property type="match status" value="1"/>
</dbReference>
<dbReference type="Gene3D" id="3.60.110.10">
    <property type="entry name" value="Carbon-nitrogen hydrolase"/>
    <property type="match status" value="1"/>
</dbReference>
<comment type="caution">
    <text evidence="3">The sequence shown here is derived from an EMBL/GenBank/DDBJ whole genome shotgun (WGS) entry which is preliminary data.</text>
</comment>
<reference evidence="3 4" key="1">
    <citation type="journal article" date="2019" name="ISME J.">
        <title>Insights into ecological role of a new deltaproteobacterial order Candidatus Acidulodesulfobacterales by metagenomics and metatranscriptomics.</title>
        <authorList>
            <person name="Tan S."/>
            <person name="Liu J."/>
            <person name="Fang Y."/>
            <person name="Hedlund B.P."/>
            <person name="Lian Z.H."/>
            <person name="Huang L.Y."/>
            <person name="Li J.T."/>
            <person name="Huang L.N."/>
            <person name="Li W.J."/>
            <person name="Jiang H.C."/>
            <person name="Dong H.L."/>
            <person name="Shu W.S."/>
        </authorList>
    </citation>
    <scope>NUCLEOTIDE SEQUENCE [LARGE SCALE GENOMIC DNA]</scope>
    <source>
        <strain evidence="3">AP1</strain>
    </source>
</reference>
<dbReference type="PANTHER" id="PTHR43674">
    <property type="entry name" value="NITRILASE C965.09-RELATED"/>
    <property type="match status" value="1"/>
</dbReference>
<feature type="domain" description="CN hydrolase" evidence="2">
    <location>
        <begin position="4"/>
        <end position="276"/>
    </location>
</feature>
<dbReference type="SUPFAM" id="SSF56317">
    <property type="entry name" value="Carbon-nitrogen hydrolase"/>
    <property type="match status" value="1"/>
</dbReference>
<dbReference type="Proteomes" id="UP000319296">
    <property type="component" value="Unassembled WGS sequence"/>
</dbReference>
<dbReference type="GO" id="GO:0033388">
    <property type="term" value="P:putrescine biosynthetic process from arginine"/>
    <property type="evidence" value="ECO:0007669"/>
    <property type="project" value="TreeGrafter"/>
</dbReference>
<dbReference type="AlphaFoldDB" id="A0A519BLP4"/>
<dbReference type="EMBL" id="SGBB01000013">
    <property type="protein sequence ID" value="RZD18173.1"/>
    <property type="molecule type" value="Genomic_DNA"/>
</dbReference>